<feature type="compositionally biased region" description="Low complexity" evidence="1">
    <location>
        <begin position="239"/>
        <end position="248"/>
    </location>
</feature>
<feature type="compositionally biased region" description="Polar residues" evidence="1">
    <location>
        <begin position="206"/>
        <end position="223"/>
    </location>
</feature>
<sequence>MAKSSQVVSSVTLDSSREKSPKLQITDRNPEAELSLTWRLLVRNYLTLLLCTHSHVVCTSSFLTSAALCLVLIIIIIIIIIIIMALTMPLGTLTGGERSISAPPQPRRALPSLPIRRLCCFLTGVSGDRVSRRRRVKLLPRLSGPDILTASVLDESTTPRAITYSPQPSFRDNGRRDGKWHLPPHPVRPHSEMQAIPIREAPVGEASTSWTMDPQSPSGSPTRMRQRPKPETGSPKRPPAAMMPTTAASDGRSRGIPSPRFMGSAHRDRVASPPAAMPPARD</sequence>
<name>A0A8H4PFG6_9HYPO</name>
<accession>A0A8H4PFG6</accession>
<keyword evidence="2" id="KW-1133">Transmembrane helix</keyword>
<dbReference type="EMBL" id="JAADYS010000314">
    <property type="protein sequence ID" value="KAF4470640.1"/>
    <property type="molecule type" value="Genomic_DNA"/>
</dbReference>
<keyword evidence="2" id="KW-0812">Transmembrane</keyword>
<dbReference type="AlphaFoldDB" id="A0A8H4PFG6"/>
<evidence type="ECO:0000256" key="2">
    <source>
        <dbReference type="SAM" id="Phobius"/>
    </source>
</evidence>
<reference evidence="3 4" key="1">
    <citation type="submission" date="2020-01" db="EMBL/GenBank/DDBJ databases">
        <title>Identification and distribution of gene clusters putatively required for synthesis of sphingolipid metabolism inhibitors in phylogenetically diverse species of the filamentous fungus Fusarium.</title>
        <authorList>
            <person name="Kim H.-S."/>
            <person name="Busman M."/>
            <person name="Brown D.W."/>
            <person name="Divon H."/>
            <person name="Uhlig S."/>
            <person name="Proctor R.H."/>
        </authorList>
    </citation>
    <scope>NUCLEOTIDE SEQUENCE [LARGE SCALE GENOMIC DNA]</scope>
    <source>
        <strain evidence="3 4">NRRL 20459</strain>
    </source>
</reference>
<gene>
    <name evidence="3" type="ORF">FALBO_2445</name>
</gene>
<feature type="region of interest" description="Disordered" evidence="1">
    <location>
        <begin position="159"/>
        <end position="282"/>
    </location>
</feature>
<evidence type="ECO:0000313" key="3">
    <source>
        <dbReference type="EMBL" id="KAF4470640.1"/>
    </source>
</evidence>
<keyword evidence="4" id="KW-1185">Reference proteome</keyword>
<keyword evidence="2" id="KW-0472">Membrane</keyword>
<evidence type="ECO:0000256" key="1">
    <source>
        <dbReference type="SAM" id="MobiDB-lite"/>
    </source>
</evidence>
<feature type="compositionally biased region" description="Polar residues" evidence="1">
    <location>
        <begin position="159"/>
        <end position="170"/>
    </location>
</feature>
<feature type="transmembrane region" description="Helical" evidence="2">
    <location>
        <begin position="62"/>
        <end position="86"/>
    </location>
</feature>
<organism evidence="3 4">
    <name type="scientific">Fusarium albosuccineum</name>
    <dbReference type="NCBI Taxonomy" id="1237068"/>
    <lineage>
        <taxon>Eukaryota</taxon>
        <taxon>Fungi</taxon>
        <taxon>Dikarya</taxon>
        <taxon>Ascomycota</taxon>
        <taxon>Pezizomycotina</taxon>
        <taxon>Sordariomycetes</taxon>
        <taxon>Hypocreomycetidae</taxon>
        <taxon>Hypocreales</taxon>
        <taxon>Nectriaceae</taxon>
        <taxon>Fusarium</taxon>
        <taxon>Fusarium decemcellulare species complex</taxon>
    </lineage>
</organism>
<dbReference type="Proteomes" id="UP000554235">
    <property type="component" value="Unassembled WGS sequence"/>
</dbReference>
<protein>
    <submittedName>
        <fullName evidence="3">Uncharacterized protein</fullName>
    </submittedName>
</protein>
<evidence type="ECO:0000313" key="4">
    <source>
        <dbReference type="Proteomes" id="UP000554235"/>
    </source>
</evidence>
<proteinExistence type="predicted"/>
<comment type="caution">
    <text evidence="3">The sequence shown here is derived from an EMBL/GenBank/DDBJ whole genome shotgun (WGS) entry which is preliminary data.</text>
</comment>